<dbReference type="InterPro" id="IPR000297">
    <property type="entry name" value="PPIase_PpiC"/>
</dbReference>
<dbReference type="KEGG" id="pmai:CF386_00815"/>
<keyword evidence="11" id="KW-0413">Isomerase</keyword>
<feature type="transmembrane region" description="Helical" evidence="12">
    <location>
        <begin position="12"/>
        <end position="35"/>
    </location>
</feature>
<dbReference type="GO" id="GO:0005886">
    <property type="term" value="C:plasma membrane"/>
    <property type="evidence" value="ECO:0007669"/>
    <property type="project" value="UniProtKB-SubCell"/>
</dbReference>
<evidence type="ECO:0000256" key="5">
    <source>
        <dbReference type="ARBA" id="ARBA00022989"/>
    </source>
</evidence>
<evidence type="ECO:0000256" key="2">
    <source>
        <dbReference type="ARBA" id="ARBA00022475"/>
    </source>
</evidence>
<evidence type="ECO:0000313" key="15">
    <source>
        <dbReference type="Proteomes" id="UP000242175"/>
    </source>
</evidence>
<keyword evidence="4 12" id="KW-0812">Transmembrane</keyword>
<keyword evidence="7" id="KW-0143">Chaperone</keyword>
<dbReference type="InterPro" id="IPR046357">
    <property type="entry name" value="PPIase_dom_sf"/>
</dbReference>
<dbReference type="PROSITE" id="PS50198">
    <property type="entry name" value="PPIC_PPIASE_2"/>
    <property type="match status" value="1"/>
</dbReference>
<dbReference type="Gene3D" id="1.10.4030.10">
    <property type="entry name" value="Porin chaperone SurA, peptide-binding domain"/>
    <property type="match status" value="1"/>
</dbReference>
<evidence type="ECO:0000256" key="4">
    <source>
        <dbReference type="ARBA" id="ARBA00022692"/>
    </source>
</evidence>
<sequence length="612" mass="69986">MMENLRAGANNIVIKVIFILIILSFIFAGIGSYVVGNKQNYVAKVDDHKISKEEFESAYQNQLKQMQSQMGNYFQTLLENPSYEKQIKLQVINELINNYLLEENAKKNGMVVTNSQIKDAILKMPEFSKNGVFDNQTYRNLIQRAGLTPDEFAQYIKKSFLSEQYLKNINSSEFNLPGDAQEINNYINQIRLISTSQLNNNEIKKNIKISDQNILKYYNSNKKDFTEPRKFTAAYIEVEKKNASQNMVVSNEEIQKFYEKNKSQYIEPREIKISYIFVTKKDIALEIEKKLSEKQDFQKLEEQYSQDKFSKSHTLSNWISKGDLPAASDKAAFNLNKIGEFSKIIKVSNGYQIIRLDDIKPEKIKSLEKVKSEINEIILADKVDKKIVEQKQLLSNLSFSNPKTLEPASKKLGLPIETTKPFDIDNIPPSILSNGTKKALLSSTVLKSRLNSNVIQLPNGNLIVFRLTKVEPPKVIDFNLVKAKIKSMLFEQALNIKSDKLAQDYVKELNDNKKSLKFNTPIEVSRNNINASNQKLVEASFNIAEKGKYSYYKNNSGTVFIIKLNNIIYPKGNINSLDEVSNSLVQLRNNINQASLITALREKAKIEVKNIN</sequence>
<evidence type="ECO:0000256" key="3">
    <source>
        <dbReference type="ARBA" id="ARBA00022519"/>
    </source>
</evidence>
<dbReference type="SUPFAM" id="SSF54534">
    <property type="entry name" value="FKBP-like"/>
    <property type="match status" value="1"/>
</dbReference>
<keyword evidence="15" id="KW-1185">Reference proteome</keyword>
<dbReference type="PANTHER" id="PTHR47529:SF1">
    <property type="entry name" value="PERIPLASMIC CHAPERONE PPID"/>
    <property type="match status" value="1"/>
</dbReference>
<comment type="similarity">
    <text evidence="8">Belongs to the PpiD chaperone family.</text>
</comment>
<feature type="domain" description="PpiC" evidence="13">
    <location>
        <begin position="268"/>
        <end position="358"/>
    </location>
</feature>
<evidence type="ECO:0000259" key="13">
    <source>
        <dbReference type="PROSITE" id="PS50198"/>
    </source>
</evidence>
<dbReference type="PANTHER" id="PTHR47529">
    <property type="entry name" value="PEPTIDYL-PROLYL CIS-TRANS ISOMERASE D"/>
    <property type="match status" value="1"/>
</dbReference>
<evidence type="ECO:0000256" key="8">
    <source>
        <dbReference type="ARBA" id="ARBA00038408"/>
    </source>
</evidence>
<accession>A0A220VBH4</accession>
<dbReference type="AlphaFoldDB" id="A0A220VBH4"/>
<evidence type="ECO:0000256" key="6">
    <source>
        <dbReference type="ARBA" id="ARBA00023136"/>
    </source>
</evidence>
<comment type="subcellular location">
    <subcellularLocation>
        <location evidence="1">Cell inner membrane</location>
        <topology evidence="1">Single-pass type II membrane protein</topology>
        <orientation evidence="1">Periplasmic side</orientation>
    </subcellularLocation>
</comment>
<dbReference type="GO" id="GO:0003755">
    <property type="term" value="F:peptidyl-prolyl cis-trans isomerase activity"/>
    <property type="evidence" value="ECO:0007669"/>
    <property type="project" value="UniProtKB-KW"/>
</dbReference>
<keyword evidence="5 12" id="KW-1133">Transmembrane helix</keyword>
<dbReference type="Pfam" id="PF13624">
    <property type="entry name" value="SurA_N_3"/>
    <property type="match status" value="1"/>
</dbReference>
<keyword evidence="2" id="KW-1003">Cell membrane</keyword>
<dbReference type="InterPro" id="IPR027304">
    <property type="entry name" value="Trigger_fact/SurA_dom_sf"/>
</dbReference>
<proteinExistence type="inferred from homology"/>
<keyword evidence="11" id="KW-0697">Rotamase</keyword>
<evidence type="ECO:0000256" key="10">
    <source>
        <dbReference type="ARBA" id="ARBA00042775"/>
    </source>
</evidence>
<dbReference type="SUPFAM" id="SSF109998">
    <property type="entry name" value="Triger factor/SurA peptide-binding domain-like"/>
    <property type="match status" value="1"/>
</dbReference>
<evidence type="ECO:0000256" key="11">
    <source>
        <dbReference type="PROSITE-ProRule" id="PRU00278"/>
    </source>
</evidence>
<reference evidence="14 15" key="1">
    <citation type="journal article" date="2016" name="Int. J. Syst. Evol. Microbiol.">
        <title>Paraphotobacterium marinum gen. nov., sp. nov., a member of the family Vibrionaceae, isolated from surface seawater.</title>
        <authorList>
            <person name="Huang Z."/>
            <person name="Dong C."/>
            <person name="Shao Z."/>
        </authorList>
    </citation>
    <scope>NUCLEOTIDE SEQUENCE [LARGE SCALE GENOMIC DNA]</scope>
    <source>
        <strain evidence="14 15">NSCS20N07D</strain>
    </source>
</reference>
<name>A0A220VBH4_9GAMM</name>
<evidence type="ECO:0000313" key="14">
    <source>
        <dbReference type="EMBL" id="ASK77728.1"/>
    </source>
</evidence>
<dbReference type="EMBL" id="CP022355">
    <property type="protein sequence ID" value="ASK77728.1"/>
    <property type="molecule type" value="Genomic_DNA"/>
</dbReference>
<dbReference type="Proteomes" id="UP000242175">
    <property type="component" value="Chromosome large"/>
</dbReference>
<dbReference type="Pfam" id="PF13145">
    <property type="entry name" value="Rotamase_2"/>
    <property type="match status" value="1"/>
</dbReference>
<evidence type="ECO:0000256" key="7">
    <source>
        <dbReference type="ARBA" id="ARBA00023186"/>
    </source>
</evidence>
<protein>
    <recommendedName>
        <fullName evidence="9">Periplasmic chaperone PpiD</fullName>
    </recommendedName>
    <alternativeName>
        <fullName evidence="10">Periplasmic folding chaperone</fullName>
    </alternativeName>
</protein>
<dbReference type="InterPro" id="IPR052029">
    <property type="entry name" value="PpiD_chaperone"/>
</dbReference>
<keyword evidence="6 12" id="KW-0472">Membrane</keyword>
<dbReference type="Gene3D" id="3.10.50.40">
    <property type="match status" value="1"/>
</dbReference>
<organism evidence="14 15">
    <name type="scientific">Paraphotobacterium marinum</name>
    <dbReference type="NCBI Taxonomy" id="1755811"/>
    <lineage>
        <taxon>Bacteria</taxon>
        <taxon>Pseudomonadati</taxon>
        <taxon>Pseudomonadota</taxon>
        <taxon>Gammaproteobacteria</taxon>
        <taxon>Vibrionales</taxon>
        <taxon>Vibrionaceae</taxon>
        <taxon>Paraphotobacterium</taxon>
    </lineage>
</organism>
<keyword evidence="3" id="KW-0997">Cell inner membrane</keyword>
<evidence type="ECO:0000256" key="1">
    <source>
        <dbReference type="ARBA" id="ARBA00004382"/>
    </source>
</evidence>
<evidence type="ECO:0000256" key="9">
    <source>
        <dbReference type="ARBA" id="ARBA00040743"/>
    </source>
</evidence>
<evidence type="ECO:0000256" key="12">
    <source>
        <dbReference type="SAM" id="Phobius"/>
    </source>
</evidence>
<gene>
    <name evidence="14" type="ORF">CF386_00815</name>
</gene>